<dbReference type="RefSeq" id="WP_123891383.1">
    <property type="nucleotide sequence ID" value="NZ_RKKU01000042.1"/>
</dbReference>
<dbReference type="Proteomes" id="UP000275199">
    <property type="component" value="Unassembled WGS sequence"/>
</dbReference>
<reference evidence="1 2" key="1">
    <citation type="submission" date="2018-11" db="EMBL/GenBank/DDBJ databases">
        <authorList>
            <person name="Jang G.I."/>
            <person name="Hwang C.Y."/>
        </authorList>
    </citation>
    <scope>NUCLEOTIDE SEQUENCE [LARGE SCALE GENOMIC DNA]</scope>
    <source>
        <strain evidence="1 2">SSM26</strain>
    </source>
</reference>
<sequence>MKKHVLPWVWLLKFCNCGGGREPESFVILGFDLGVITKGRARKDITEEQNYRISVILNIHATLRLVFLNPANQHGFMRMRNNNTFFNGRTPLEIIKSGDLNALHETWHRIKSLEQPM</sequence>
<comment type="caution">
    <text evidence="1">The sequence shown here is derived from an EMBL/GenBank/DDBJ whole genome shotgun (WGS) entry which is preliminary data.</text>
</comment>
<proteinExistence type="predicted"/>
<protein>
    <recommendedName>
        <fullName evidence="3">DUF2384 domain-containing protein</fullName>
    </recommendedName>
</protein>
<dbReference type="EMBL" id="RKKU01000042">
    <property type="protein sequence ID" value="ROZ80533.1"/>
    <property type="molecule type" value="Genomic_DNA"/>
</dbReference>
<accession>A0ABX9XF65</accession>
<organism evidence="1 2">
    <name type="scientific">Pseudomonas neustonica</name>
    <dbReference type="NCBI Taxonomy" id="2487346"/>
    <lineage>
        <taxon>Bacteria</taxon>
        <taxon>Pseudomonadati</taxon>
        <taxon>Pseudomonadota</taxon>
        <taxon>Gammaproteobacteria</taxon>
        <taxon>Pseudomonadales</taxon>
        <taxon>Pseudomonadaceae</taxon>
        <taxon>Pseudomonas</taxon>
    </lineage>
</organism>
<name>A0ABX9XF65_9PSED</name>
<evidence type="ECO:0008006" key="3">
    <source>
        <dbReference type="Google" id="ProtNLM"/>
    </source>
</evidence>
<evidence type="ECO:0000313" key="1">
    <source>
        <dbReference type="EMBL" id="ROZ80533.1"/>
    </source>
</evidence>
<keyword evidence="2" id="KW-1185">Reference proteome</keyword>
<gene>
    <name evidence="1" type="ORF">EF096_19395</name>
</gene>
<evidence type="ECO:0000313" key="2">
    <source>
        <dbReference type="Proteomes" id="UP000275199"/>
    </source>
</evidence>